<feature type="compositionally biased region" description="Acidic residues" evidence="7">
    <location>
        <begin position="190"/>
        <end position="203"/>
    </location>
</feature>
<keyword evidence="3" id="KW-0805">Transcription regulation</keyword>
<protein>
    <submittedName>
        <fullName evidence="8">Uncharacterized protein</fullName>
    </submittedName>
</protein>
<name>A0ABQ8RJM7_FUSEQ</name>
<keyword evidence="1" id="KW-0479">Metal-binding</keyword>
<evidence type="ECO:0000313" key="9">
    <source>
        <dbReference type="Proteomes" id="UP001152024"/>
    </source>
</evidence>
<keyword evidence="4" id="KW-0238">DNA-binding</keyword>
<evidence type="ECO:0000256" key="5">
    <source>
        <dbReference type="ARBA" id="ARBA00023163"/>
    </source>
</evidence>
<accession>A0ABQ8RJM7</accession>
<keyword evidence="5" id="KW-0804">Transcription</keyword>
<keyword evidence="9" id="KW-1185">Reference proteome</keyword>
<dbReference type="Proteomes" id="UP001152024">
    <property type="component" value="Unassembled WGS sequence"/>
</dbReference>
<dbReference type="CDD" id="cd12148">
    <property type="entry name" value="fungal_TF_MHR"/>
    <property type="match status" value="1"/>
</dbReference>
<evidence type="ECO:0000256" key="4">
    <source>
        <dbReference type="ARBA" id="ARBA00023125"/>
    </source>
</evidence>
<keyword evidence="2" id="KW-0862">Zinc</keyword>
<dbReference type="InterPro" id="IPR051615">
    <property type="entry name" value="Transcr_Regulatory_Elem"/>
</dbReference>
<evidence type="ECO:0000256" key="1">
    <source>
        <dbReference type="ARBA" id="ARBA00022723"/>
    </source>
</evidence>
<sequence>MDKRRIPLRRAVEVFSRRVSQLGACLRQRQIEIPALISDDSSPLEYLTESYGDSVPNPVNNGAPEMPGLGQAMSLDENNTQVSIFEGDDTGNIESDASISTETMKTPVTLPGDMIGQARLGSTTSSSHQFLTDTNIDADFIWYMSTLPSLSADIEDQLAGPLLNSLGGENPTNFQDNYGSPDLSTVDPPQENDEDHAEEEDTAEVSHQFSERLGTLLLDANREWRFYGATSNLHLVHGDFGHHFPDFSRRKSVQAILDSAGVGHAVSEELISHLITLYFTWQNPSLRVVDQKAFQTARNEFLLSPREDGIYCEFLVNAM</sequence>
<organism evidence="8 9">
    <name type="scientific">Fusarium equiseti</name>
    <name type="common">Fusarium scirpi</name>
    <dbReference type="NCBI Taxonomy" id="61235"/>
    <lineage>
        <taxon>Eukaryota</taxon>
        <taxon>Fungi</taxon>
        <taxon>Dikarya</taxon>
        <taxon>Ascomycota</taxon>
        <taxon>Pezizomycotina</taxon>
        <taxon>Sordariomycetes</taxon>
        <taxon>Hypocreomycetidae</taxon>
        <taxon>Hypocreales</taxon>
        <taxon>Nectriaceae</taxon>
        <taxon>Fusarium</taxon>
        <taxon>Fusarium incarnatum-equiseti species complex</taxon>
    </lineage>
</organism>
<evidence type="ECO:0000256" key="6">
    <source>
        <dbReference type="ARBA" id="ARBA00023242"/>
    </source>
</evidence>
<dbReference type="EMBL" id="JAOQBH010000005">
    <property type="protein sequence ID" value="KAJ4136570.1"/>
    <property type="molecule type" value="Genomic_DNA"/>
</dbReference>
<evidence type="ECO:0000256" key="2">
    <source>
        <dbReference type="ARBA" id="ARBA00022833"/>
    </source>
</evidence>
<keyword evidence="6" id="KW-0539">Nucleus</keyword>
<gene>
    <name evidence="8" type="ORF">NW768_004187</name>
</gene>
<feature type="region of interest" description="Disordered" evidence="7">
    <location>
        <begin position="163"/>
        <end position="206"/>
    </location>
</feature>
<reference evidence="8" key="1">
    <citation type="submission" date="2022-09" db="EMBL/GenBank/DDBJ databases">
        <title>Fusarium specimens isolated from Avocado Roots.</title>
        <authorList>
            <person name="Stajich J."/>
            <person name="Roper C."/>
            <person name="Heimlech-Rivalta G."/>
        </authorList>
    </citation>
    <scope>NUCLEOTIDE SEQUENCE</scope>
    <source>
        <strain evidence="8">CF00095</strain>
    </source>
</reference>
<evidence type="ECO:0000256" key="7">
    <source>
        <dbReference type="SAM" id="MobiDB-lite"/>
    </source>
</evidence>
<dbReference type="PANTHER" id="PTHR31313">
    <property type="entry name" value="TY1 ENHANCER ACTIVATOR"/>
    <property type="match status" value="1"/>
</dbReference>
<comment type="caution">
    <text evidence="8">The sequence shown here is derived from an EMBL/GenBank/DDBJ whole genome shotgun (WGS) entry which is preliminary data.</text>
</comment>
<evidence type="ECO:0000313" key="8">
    <source>
        <dbReference type="EMBL" id="KAJ4136570.1"/>
    </source>
</evidence>
<evidence type="ECO:0000256" key="3">
    <source>
        <dbReference type="ARBA" id="ARBA00023015"/>
    </source>
</evidence>
<dbReference type="PANTHER" id="PTHR31313:SF77">
    <property type="entry name" value="ZN(II)2CYS6 TRANSCRIPTION FACTOR (EUROFUNG)"/>
    <property type="match status" value="1"/>
</dbReference>
<proteinExistence type="predicted"/>